<reference evidence="3" key="2">
    <citation type="submission" date="2012-02" db="EMBL/GenBank/DDBJ databases">
        <title>Complete genome sequence of Blastococcus saxobsidens strain DD2.</title>
        <authorList>
            <person name="Genoscope."/>
        </authorList>
    </citation>
    <scope>NUCLEOTIDE SEQUENCE [LARGE SCALE GENOMIC DNA]</scope>
    <source>
        <strain evidence="3">DD2</strain>
    </source>
</reference>
<sequence>MEILLVLLPALLVVVVGYSVVYTLWEAAGLPGDPETAGWITGFLLLAVVTGLLLSWRRRVRRRRRRT</sequence>
<evidence type="ECO:0000256" key="1">
    <source>
        <dbReference type="SAM" id="Phobius"/>
    </source>
</evidence>
<accession>H6RM59</accession>
<gene>
    <name evidence="2" type="ordered locus">BLASA_0324</name>
</gene>
<keyword evidence="1" id="KW-0472">Membrane</keyword>
<reference evidence="2 3" key="1">
    <citation type="journal article" date="2012" name="J. Bacteriol.">
        <title>Genome Sequence of Blastococcus saxobsidens DD2, a Stone-Inhabiting Bacterium.</title>
        <authorList>
            <person name="Chouaia B."/>
            <person name="Crotti E."/>
            <person name="Brusetti L."/>
            <person name="Daffonchio D."/>
            <person name="Essoussi I."/>
            <person name="Nouioui I."/>
            <person name="Sbissi I."/>
            <person name="Ghodhbane-Gtari F."/>
            <person name="Gtari M."/>
            <person name="Vacherie B."/>
            <person name="Barbe V."/>
            <person name="Medigue C."/>
            <person name="Gury J."/>
            <person name="Pujic P."/>
            <person name="Normand P."/>
        </authorList>
    </citation>
    <scope>NUCLEOTIDE SEQUENCE [LARGE SCALE GENOMIC DNA]</scope>
    <source>
        <strain evidence="2 3">DD2</strain>
    </source>
</reference>
<dbReference type="HOGENOM" id="CLU_187558_0_0_11"/>
<dbReference type="AlphaFoldDB" id="H6RM59"/>
<dbReference type="STRING" id="1146883.BLASA_0324"/>
<name>H6RM59_BLASD</name>
<keyword evidence="1" id="KW-0812">Transmembrane</keyword>
<evidence type="ECO:0000313" key="3">
    <source>
        <dbReference type="Proteomes" id="UP000007517"/>
    </source>
</evidence>
<keyword evidence="3" id="KW-1185">Reference proteome</keyword>
<protein>
    <submittedName>
        <fullName evidence="2">Uncharacterized protein</fullName>
    </submittedName>
</protein>
<dbReference type="Proteomes" id="UP000007517">
    <property type="component" value="Chromosome"/>
</dbReference>
<dbReference type="EMBL" id="FO117623">
    <property type="protein sequence ID" value="CCG01301.1"/>
    <property type="molecule type" value="Genomic_DNA"/>
</dbReference>
<feature type="transmembrane region" description="Helical" evidence="1">
    <location>
        <begin position="36"/>
        <end position="56"/>
    </location>
</feature>
<dbReference type="KEGG" id="bsd:BLASA_0324"/>
<dbReference type="RefSeq" id="WP_014374218.1">
    <property type="nucleotide sequence ID" value="NC_016943.1"/>
</dbReference>
<organism evidence="2 3">
    <name type="scientific">Blastococcus saxobsidens (strain DD2)</name>
    <dbReference type="NCBI Taxonomy" id="1146883"/>
    <lineage>
        <taxon>Bacteria</taxon>
        <taxon>Bacillati</taxon>
        <taxon>Actinomycetota</taxon>
        <taxon>Actinomycetes</taxon>
        <taxon>Geodermatophilales</taxon>
        <taxon>Geodermatophilaceae</taxon>
        <taxon>Blastococcus</taxon>
    </lineage>
</organism>
<evidence type="ECO:0000313" key="2">
    <source>
        <dbReference type="EMBL" id="CCG01301.1"/>
    </source>
</evidence>
<keyword evidence="1" id="KW-1133">Transmembrane helix</keyword>
<proteinExistence type="predicted"/>